<organism evidence="1 2">
    <name type="scientific">Sphingomonas taxi</name>
    <dbReference type="NCBI Taxonomy" id="1549858"/>
    <lineage>
        <taxon>Bacteria</taxon>
        <taxon>Pseudomonadati</taxon>
        <taxon>Pseudomonadota</taxon>
        <taxon>Alphaproteobacteria</taxon>
        <taxon>Sphingomonadales</taxon>
        <taxon>Sphingomonadaceae</taxon>
        <taxon>Sphingomonas</taxon>
    </lineage>
</organism>
<keyword evidence="1" id="KW-0489">Methyltransferase</keyword>
<dbReference type="Gene3D" id="3.40.50.150">
    <property type="entry name" value="Vaccinia Virus protein VP39"/>
    <property type="match status" value="1"/>
</dbReference>
<dbReference type="SUPFAM" id="SSF53335">
    <property type="entry name" value="S-adenosyl-L-methionine-dependent methyltransferases"/>
    <property type="match status" value="1"/>
</dbReference>
<dbReference type="EMBL" id="QFMX01000210">
    <property type="protein sequence ID" value="PZO68709.1"/>
    <property type="molecule type" value="Genomic_DNA"/>
</dbReference>
<accession>A0A2W4YN18</accession>
<dbReference type="AlphaFoldDB" id="A0A2W4YN18"/>
<dbReference type="GO" id="GO:0008168">
    <property type="term" value="F:methyltransferase activity"/>
    <property type="evidence" value="ECO:0007669"/>
    <property type="project" value="UniProtKB-KW"/>
</dbReference>
<gene>
    <name evidence="1" type="ORF">DI640_15740</name>
</gene>
<evidence type="ECO:0000313" key="1">
    <source>
        <dbReference type="EMBL" id="PZO68709.1"/>
    </source>
</evidence>
<keyword evidence="1" id="KW-0808">Transferase</keyword>
<evidence type="ECO:0000313" key="2">
    <source>
        <dbReference type="Proteomes" id="UP000249555"/>
    </source>
</evidence>
<name>A0A2W4YN18_9SPHN</name>
<comment type="caution">
    <text evidence="1">The sequence shown here is derived from an EMBL/GenBank/DDBJ whole genome shotgun (WGS) entry which is preliminary data.</text>
</comment>
<dbReference type="GO" id="GO:0032259">
    <property type="term" value="P:methylation"/>
    <property type="evidence" value="ECO:0007669"/>
    <property type="project" value="UniProtKB-KW"/>
</dbReference>
<feature type="non-terminal residue" evidence="1">
    <location>
        <position position="1"/>
    </location>
</feature>
<proteinExistence type="predicted"/>
<dbReference type="InterPro" id="IPR029063">
    <property type="entry name" value="SAM-dependent_MTases_sf"/>
</dbReference>
<protein>
    <submittedName>
        <fullName evidence="1">SAM-dependent methyltransferase</fullName>
    </submittedName>
</protein>
<reference evidence="1 2" key="1">
    <citation type="submission" date="2017-08" db="EMBL/GenBank/DDBJ databases">
        <title>Infants hospitalized years apart are colonized by the same room-sourced microbial strains.</title>
        <authorList>
            <person name="Brooks B."/>
            <person name="Olm M.R."/>
            <person name="Firek B.A."/>
            <person name="Baker R."/>
            <person name="Thomas B.C."/>
            <person name="Morowitz M.J."/>
            <person name="Banfield J.F."/>
        </authorList>
    </citation>
    <scope>NUCLEOTIDE SEQUENCE [LARGE SCALE GENOMIC DNA]</scope>
    <source>
        <strain evidence="1">S2_018_000_R3_119</strain>
    </source>
</reference>
<dbReference type="CDD" id="cd02440">
    <property type="entry name" value="AdoMet_MTases"/>
    <property type="match status" value="1"/>
</dbReference>
<dbReference type="Proteomes" id="UP000249555">
    <property type="component" value="Unassembled WGS sequence"/>
</dbReference>
<sequence>TAAVWLARRGLYVWACDISPVAIAQAKRLAERAGQAERCEFQVVDLDDGLPAGIPVNLLLCNKFRDPRLDGAIVERLAVGGILAISVLSEVGASPGPYRARRGELLQAFSALDVIGAGEADGEAWLLGRRL</sequence>